<gene>
    <name evidence="2" type="ORF">L5515_003290</name>
</gene>
<proteinExistence type="predicted"/>
<dbReference type="Pfam" id="PF10551">
    <property type="entry name" value="MULE"/>
    <property type="match status" value="1"/>
</dbReference>
<dbReference type="InterPro" id="IPR018289">
    <property type="entry name" value="MULE_transposase_dom"/>
</dbReference>
<organism evidence="2 3">
    <name type="scientific">Caenorhabditis briggsae</name>
    <dbReference type="NCBI Taxonomy" id="6238"/>
    <lineage>
        <taxon>Eukaryota</taxon>
        <taxon>Metazoa</taxon>
        <taxon>Ecdysozoa</taxon>
        <taxon>Nematoda</taxon>
        <taxon>Chromadorea</taxon>
        <taxon>Rhabditida</taxon>
        <taxon>Rhabditina</taxon>
        <taxon>Rhabditomorpha</taxon>
        <taxon>Rhabditoidea</taxon>
        <taxon>Rhabditidae</taxon>
        <taxon>Peloderinae</taxon>
        <taxon>Caenorhabditis</taxon>
    </lineage>
</organism>
<feature type="domain" description="MULE transposase" evidence="1">
    <location>
        <begin position="91"/>
        <end position="187"/>
    </location>
</feature>
<reference evidence="2 3" key="1">
    <citation type="submission" date="2022-04" db="EMBL/GenBank/DDBJ databases">
        <title>Chromosome-level reference genomes for two strains of Caenorhabditis briggsae: an improved platform for comparative genomics.</title>
        <authorList>
            <person name="Stevens L."/>
            <person name="Andersen E."/>
        </authorList>
    </citation>
    <scope>NUCLEOTIDE SEQUENCE [LARGE SCALE GENOMIC DNA]</scope>
    <source>
        <strain evidence="2">VX34</strain>
        <tissue evidence="2">Whole-organism</tissue>
    </source>
</reference>
<accession>A0AAE9ELM9</accession>
<dbReference type="Proteomes" id="UP000829354">
    <property type="component" value="Chromosome III"/>
</dbReference>
<evidence type="ECO:0000313" key="2">
    <source>
        <dbReference type="EMBL" id="UMM21738.1"/>
    </source>
</evidence>
<dbReference type="PANTHER" id="PTHR47160:SF8">
    <property type="entry name" value="MULE TRANSPOSASE DOMAIN-CONTAINING PROTEIN"/>
    <property type="match status" value="1"/>
</dbReference>
<name>A0AAE9ELM9_CAEBR</name>
<evidence type="ECO:0000259" key="1">
    <source>
        <dbReference type="Pfam" id="PF10551"/>
    </source>
</evidence>
<dbReference type="EMBL" id="CP092622">
    <property type="protein sequence ID" value="UMM21738.1"/>
    <property type="molecule type" value="Genomic_DNA"/>
</dbReference>
<evidence type="ECO:0000313" key="3">
    <source>
        <dbReference type="Proteomes" id="UP000829354"/>
    </source>
</evidence>
<protein>
    <recommendedName>
        <fullName evidence="1">MULE transposase domain-containing protein</fullName>
    </recommendedName>
</protein>
<dbReference type="AlphaFoldDB" id="A0AAE9ELM9"/>
<sequence length="380" mass="43223">MANHGRPREVINAVRKKYPPLVSIATAKGVKDDDTMEMDRGGDVAPQFARTLNGERFLVKDSTIQTATGASRMVVFASDFGLDLLADSRTVFCDGTFDAVPSPFTQLFTIHAYVSESVVRPVVFCLLSDKQTASYEAVLKIVSESHPRLTVWEPLLVICDFEIALKNAFRSQFPRTCVQGCLFHLLQSWRRKAEQLHIYEEFTKGSIKDFWARLKSIPFIDASQTKQFFDLIVATVAMPIPQNIQDFIDYLSRFYIESTDRFPPSMWSVVDRTMNGIHRTTNVVETWHKMLTYVFSKKNGLSPVLMSDLLMKVKEEEEHTRMDAEELRLDPNFQVNRSRRLSNVMKDKRLIKALENSPLPPNAPLTGIQLLDSISMANSS</sequence>
<keyword evidence="3" id="KW-1185">Reference proteome</keyword>
<dbReference type="PANTHER" id="PTHR47160">
    <property type="entry name" value="PUTATIVE-RELATED"/>
    <property type="match status" value="1"/>
</dbReference>